<keyword evidence="8" id="KW-0934">Plastid</keyword>
<keyword evidence="2 8" id="KW-0813">Transport</keyword>
<dbReference type="OrthoDB" id="2190844at2759"/>
<keyword evidence="10" id="KW-1185">Reference proteome</keyword>
<evidence type="ECO:0000256" key="7">
    <source>
        <dbReference type="ARBA" id="ARBA00023136"/>
    </source>
</evidence>
<keyword evidence="8" id="KW-0150">Chloroplast</keyword>
<dbReference type="Pfam" id="PF03219">
    <property type="entry name" value="TLC"/>
    <property type="match status" value="1"/>
</dbReference>
<accession>A0A9Q1JMA9</accession>
<name>A0A9Q1JMA9_9CARY</name>
<evidence type="ECO:0000256" key="8">
    <source>
        <dbReference type="RuleBase" id="RU363121"/>
    </source>
</evidence>
<evidence type="ECO:0000313" key="9">
    <source>
        <dbReference type="EMBL" id="KAJ8426036.1"/>
    </source>
</evidence>
<evidence type="ECO:0000256" key="5">
    <source>
        <dbReference type="ARBA" id="ARBA00022840"/>
    </source>
</evidence>
<dbReference type="EMBL" id="JAKOGI010001359">
    <property type="protein sequence ID" value="KAJ8426036.1"/>
    <property type="molecule type" value="Genomic_DNA"/>
</dbReference>
<evidence type="ECO:0000313" key="10">
    <source>
        <dbReference type="Proteomes" id="UP001153076"/>
    </source>
</evidence>
<evidence type="ECO:0000256" key="3">
    <source>
        <dbReference type="ARBA" id="ARBA00022692"/>
    </source>
</evidence>
<evidence type="ECO:0000256" key="6">
    <source>
        <dbReference type="ARBA" id="ARBA00022989"/>
    </source>
</evidence>
<comment type="subcellular location">
    <subcellularLocation>
        <location evidence="1">Membrane</location>
        <topology evidence="1">Multi-pass membrane protein</topology>
    </subcellularLocation>
    <subcellularLocation>
        <location evidence="8">Plastid</location>
        <location evidence="8">Chloroplast membrane</location>
        <topology evidence="8">Multi-pass membrane protein</topology>
    </subcellularLocation>
</comment>
<gene>
    <name evidence="9" type="ORF">Cgig2_004595</name>
</gene>
<dbReference type="Proteomes" id="UP001153076">
    <property type="component" value="Unassembled WGS sequence"/>
</dbReference>
<keyword evidence="3 8" id="KW-0812">Transmembrane</keyword>
<feature type="transmembrane region" description="Helical" evidence="8">
    <location>
        <begin position="20"/>
        <end position="39"/>
    </location>
</feature>
<proteinExistence type="inferred from homology"/>
<dbReference type="PANTHER" id="PTHR31187:SF13">
    <property type="entry name" value="ADP,ATP CARRIER PROTEIN 1, CHLOROPLASTIC"/>
    <property type="match status" value="1"/>
</dbReference>
<dbReference type="InterPro" id="IPR004667">
    <property type="entry name" value="ADP_ATP_car_bac_type"/>
</dbReference>
<reference evidence="9" key="1">
    <citation type="submission" date="2022-04" db="EMBL/GenBank/DDBJ databases">
        <title>Carnegiea gigantea Genome sequencing and assembly v2.</title>
        <authorList>
            <person name="Copetti D."/>
            <person name="Sanderson M.J."/>
            <person name="Burquez A."/>
            <person name="Wojciechowski M.F."/>
        </authorList>
    </citation>
    <scope>NUCLEOTIDE SEQUENCE</scope>
    <source>
        <strain evidence="9">SGP5-SGP5p</strain>
        <tissue evidence="9">Aerial part</tissue>
    </source>
</reference>
<comment type="caution">
    <text evidence="8">Lacks conserved residue(s) required for the propagation of feature annotation.</text>
</comment>
<keyword evidence="5 8" id="KW-0067">ATP-binding</keyword>
<keyword evidence="7 8" id="KW-0472">Membrane</keyword>
<dbReference type="PANTHER" id="PTHR31187">
    <property type="match status" value="1"/>
</dbReference>
<feature type="transmembrane region" description="Helical" evidence="8">
    <location>
        <begin position="60"/>
        <end position="86"/>
    </location>
</feature>
<dbReference type="GO" id="GO:0031969">
    <property type="term" value="C:chloroplast membrane"/>
    <property type="evidence" value="ECO:0007669"/>
    <property type="project" value="UniProtKB-SubCell"/>
</dbReference>
<protein>
    <recommendedName>
        <fullName evidence="8">ADP,ATP carrier protein</fullName>
    </recommendedName>
</protein>
<sequence>MGTLESLKFLVSQRYIRDLAIVVVAYGISINLIEVTWNSKLKARLRLNIAMMQFRSPNEYSSFMGDFFIATGIASFTMILVIQFIFQSCYYTSSSFPYWSGFLFIDIIWRTASFSACEVCDDSSSSSNTWELCRTFSVRVRSTISLFDPYKEMMYIPLDEETKVCVVGINNL</sequence>
<evidence type="ECO:0000256" key="4">
    <source>
        <dbReference type="ARBA" id="ARBA00022741"/>
    </source>
</evidence>
<evidence type="ECO:0000256" key="2">
    <source>
        <dbReference type="ARBA" id="ARBA00022448"/>
    </source>
</evidence>
<keyword evidence="6 8" id="KW-1133">Transmembrane helix</keyword>
<keyword evidence="4 8" id="KW-0547">Nucleotide-binding</keyword>
<organism evidence="9 10">
    <name type="scientific">Carnegiea gigantea</name>
    <dbReference type="NCBI Taxonomy" id="171969"/>
    <lineage>
        <taxon>Eukaryota</taxon>
        <taxon>Viridiplantae</taxon>
        <taxon>Streptophyta</taxon>
        <taxon>Embryophyta</taxon>
        <taxon>Tracheophyta</taxon>
        <taxon>Spermatophyta</taxon>
        <taxon>Magnoliopsida</taxon>
        <taxon>eudicotyledons</taxon>
        <taxon>Gunneridae</taxon>
        <taxon>Pentapetalae</taxon>
        <taxon>Caryophyllales</taxon>
        <taxon>Cactineae</taxon>
        <taxon>Cactaceae</taxon>
        <taxon>Cactoideae</taxon>
        <taxon>Echinocereeae</taxon>
        <taxon>Carnegiea</taxon>
    </lineage>
</organism>
<comment type="caution">
    <text evidence="9">The sequence shown here is derived from an EMBL/GenBank/DDBJ whole genome shotgun (WGS) entry which is preliminary data.</text>
</comment>
<evidence type="ECO:0000256" key="1">
    <source>
        <dbReference type="ARBA" id="ARBA00004141"/>
    </source>
</evidence>
<dbReference type="AlphaFoldDB" id="A0A9Q1JMA9"/>
<dbReference type="GO" id="GO:0005524">
    <property type="term" value="F:ATP binding"/>
    <property type="evidence" value="ECO:0007669"/>
    <property type="project" value="UniProtKB-KW"/>
</dbReference>
<dbReference type="GO" id="GO:0005471">
    <property type="term" value="F:ATP:ADP antiporter activity"/>
    <property type="evidence" value="ECO:0007669"/>
    <property type="project" value="InterPro"/>
</dbReference>
<comment type="similarity">
    <text evidence="8">Belongs to the ADP/ATP translocase tlc family.</text>
</comment>